<sequence length="234" mass="26295">MKPIIGIAGNERTMTMGETFWLSYTSRNFVEGIQDAGGLPLVLPIGQPEDAKRYIQRIDKLLLGGGHDVNPKLYGQEPHPYLEEINEKRDAFELKLIDEAIKQGKPIFGICRGMQLINVAFGGSLHQDISLFGPTSIKHVQESEMTKQTHLVRIKANSRLATFLPEDYSVNSYHHQTIKNVAPNFTVIAQAPDGIIEGIEANDLPILAIQWHPELTRNAFATEQQLFTYFVKEL</sequence>
<evidence type="ECO:0000313" key="2">
    <source>
        <dbReference type="Proteomes" id="UP000664701"/>
    </source>
</evidence>
<dbReference type="Gene3D" id="3.40.50.880">
    <property type="match status" value="1"/>
</dbReference>
<dbReference type="InterPro" id="IPR011697">
    <property type="entry name" value="Peptidase_C26"/>
</dbReference>
<dbReference type="PANTHER" id="PTHR43235">
    <property type="entry name" value="GLUTAMINE AMIDOTRANSFERASE PB2B2.05-RELATED"/>
    <property type="match status" value="1"/>
</dbReference>
<dbReference type="EMBL" id="CP147251">
    <property type="protein sequence ID" value="WYJ76671.1"/>
    <property type="molecule type" value="Genomic_DNA"/>
</dbReference>
<dbReference type="Pfam" id="PF07722">
    <property type="entry name" value="Peptidase_C26"/>
    <property type="match status" value="1"/>
</dbReference>
<reference evidence="1 2" key="2">
    <citation type="submission" date="2024-03" db="EMBL/GenBank/DDBJ databases">
        <title>The Genome Sequence of Enterococcus sp. DIV2402.</title>
        <authorList>
            <consortium name="The Broad Institute Genomics Platform"/>
            <consortium name="The Broad Institute Microbial Omics Core"/>
            <consortium name="The Broad Institute Genomic Center for Infectious Diseases"/>
            <person name="Earl A."/>
            <person name="Manson A."/>
            <person name="Gilmore M."/>
            <person name="Schwartman J."/>
            <person name="Shea T."/>
            <person name="Abouelleil A."/>
            <person name="Cao P."/>
            <person name="Chapman S."/>
            <person name="Cusick C."/>
            <person name="Young S."/>
            <person name="Neafsey D."/>
            <person name="Nusbaum C."/>
            <person name="Birren B."/>
        </authorList>
    </citation>
    <scope>NUCLEOTIDE SEQUENCE [LARGE SCALE GENOMIC DNA]</scope>
    <source>
        <strain evidence="1 2">DIV2402</strain>
    </source>
</reference>
<dbReference type="InterPro" id="IPR029062">
    <property type="entry name" value="Class_I_gatase-like"/>
</dbReference>
<dbReference type="InterPro" id="IPR044668">
    <property type="entry name" value="PuuD-like"/>
</dbReference>
<name>A0ABZ2SQI3_9ENTE</name>
<evidence type="ECO:0008006" key="3">
    <source>
        <dbReference type="Google" id="ProtNLM"/>
    </source>
</evidence>
<keyword evidence="2" id="KW-1185">Reference proteome</keyword>
<dbReference type="SUPFAM" id="SSF52317">
    <property type="entry name" value="Class I glutamine amidotransferase-like"/>
    <property type="match status" value="1"/>
</dbReference>
<gene>
    <name evidence="1" type="ORF">DOK78_001304</name>
</gene>
<protein>
    <recommendedName>
        <fullName evidence="3">Glutamine amidotransferase</fullName>
    </recommendedName>
</protein>
<evidence type="ECO:0000313" key="1">
    <source>
        <dbReference type="EMBL" id="WYJ76671.1"/>
    </source>
</evidence>
<accession>A0ABZ2SQI3</accession>
<organism evidence="1 2">
    <name type="scientific">Candidatus Enterococcus lowellii</name>
    <dbReference type="NCBI Taxonomy" id="2230877"/>
    <lineage>
        <taxon>Bacteria</taxon>
        <taxon>Bacillati</taxon>
        <taxon>Bacillota</taxon>
        <taxon>Bacilli</taxon>
        <taxon>Lactobacillales</taxon>
        <taxon>Enterococcaceae</taxon>
        <taxon>Enterococcus</taxon>
    </lineage>
</organism>
<dbReference type="PANTHER" id="PTHR43235:SF1">
    <property type="entry name" value="GLUTAMINE AMIDOTRANSFERASE PB2B2.05-RELATED"/>
    <property type="match status" value="1"/>
</dbReference>
<dbReference type="RefSeq" id="WP_207941160.1">
    <property type="nucleotide sequence ID" value="NZ_CP147251.1"/>
</dbReference>
<dbReference type="Proteomes" id="UP000664701">
    <property type="component" value="Chromosome"/>
</dbReference>
<dbReference type="PROSITE" id="PS51273">
    <property type="entry name" value="GATASE_TYPE_1"/>
    <property type="match status" value="1"/>
</dbReference>
<dbReference type="CDD" id="cd01745">
    <property type="entry name" value="GATase1_2"/>
    <property type="match status" value="1"/>
</dbReference>
<proteinExistence type="predicted"/>
<reference evidence="1 2" key="1">
    <citation type="submission" date="2021-03" db="EMBL/GenBank/DDBJ databases">
        <authorList>
            <person name="Gilmore M.S."/>
            <person name="Schwartzman J."/>
            <person name="Van Tyne D."/>
            <person name="Martin M."/>
            <person name="Earl A.M."/>
            <person name="Manson A.L."/>
            <person name="Straub T."/>
            <person name="Salamzade R."/>
            <person name="Saavedra J."/>
            <person name="Lebreton F."/>
            <person name="Prichula J."/>
            <person name="Schaufler K."/>
            <person name="Gaca A."/>
            <person name="Sgardioli B."/>
            <person name="Wagenaar J."/>
            <person name="Strong T."/>
        </authorList>
    </citation>
    <scope>NUCLEOTIDE SEQUENCE [LARGE SCALE GENOMIC DNA]</scope>
    <source>
        <strain evidence="1 2">DIV2402</strain>
    </source>
</reference>